<dbReference type="EMBL" id="CM004387">
    <property type="protein sequence ID" value="OAY59115.1"/>
    <property type="molecule type" value="Genomic_DNA"/>
</dbReference>
<gene>
    <name evidence="1" type="ORF">MANES_01G005400</name>
</gene>
<protein>
    <recommendedName>
        <fullName evidence="2">Retrotransposon Copia-like N-terminal domain-containing protein</fullName>
    </recommendedName>
</protein>
<reference evidence="1" key="1">
    <citation type="submission" date="2016-02" db="EMBL/GenBank/DDBJ databases">
        <title>WGS assembly of Manihot esculenta.</title>
        <authorList>
            <person name="Bredeson J.V."/>
            <person name="Prochnik S.E."/>
            <person name="Lyons J.B."/>
            <person name="Schmutz J."/>
            <person name="Grimwood J."/>
            <person name="Vrebalov J."/>
            <person name="Bart R.S."/>
            <person name="Amuge T."/>
            <person name="Ferguson M.E."/>
            <person name="Green R."/>
            <person name="Putnam N."/>
            <person name="Stites J."/>
            <person name="Rounsley S."/>
            <person name="Rokhsar D.S."/>
        </authorList>
    </citation>
    <scope>NUCLEOTIDE SEQUENCE [LARGE SCALE GENOMIC DNA]</scope>
    <source>
        <tissue evidence="1">Leaf</tissue>
    </source>
</reference>
<accession>A0A2C9WGM4</accession>
<proteinExistence type="predicted"/>
<sequence>MSTESSSSTTSMPVTSFSAQQITPLCAYHQVTIKLTSTNYLLWKTQITPLLVGHQLMHHVDGSSSVPPKEINGAPNPVYVDWFSTYASGSRTQIPTLKNSLHSLSHGNDSIATYMDRTKRFYDQLAALGSPNCEDDLVDHILRGLVTLRDGKSIPISRIGSNIISVDSNKYKLDNILHGPASSSNLLSVLQFTNSNDVSVDLFPNFFIIKESLKMVFINYQLRHLLFVIRCLCLLGMLV</sequence>
<evidence type="ECO:0008006" key="2">
    <source>
        <dbReference type="Google" id="ProtNLM"/>
    </source>
</evidence>
<name>A0A2C9WGM4_MANES</name>
<dbReference type="PANTHER" id="PTHR47481">
    <property type="match status" value="1"/>
</dbReference>
<organism evidence="1">
    <name type="scientific">Manihot esculenta</name>
    <name type="common">Cassava</name>
    <name type="synonym">Jatropha manihot</name>
    <dbReference type="NCBI Taxonomy" id="3983"/>
    <lineage>
        <taxon>Eukaryota</taxon>
        <taxon>Viridiplantae</taxon>
        <taxon>Streptophyta</taxon>
        <taxon>Embryophyta</taxon>
        <taxon>Tracheophyta</taxon>
        <taxon>Spermatophyta</taxon>
        <taxon>Magnoliopsida</taxon>
        <taxon>eudicotyledons</taxon>
        <taxon>Gunneridae</taxon>
        <taxon>Pentapetalae</taxon>
        <taxon>rosids</taxon>
        <taxon>fabids</taxon>
        <taxon>Malpighiales</taxon>
        <taxon>Euphorbiaceae</taxon>
        <taxon>Crotonoideae</taxon>
        <taxon>Manihoteae</taxon>
        <taxon>Manihot</taxon>
    </lineage>
</organism>
<dbReference type="PANTHER" id="PTHR47481:SF14">
    <property type="entry name" value="RETROTRANSPOSON COPIA-LIKE N-TERMINAL DOMAIN-CONTAINING PROTEIN"/>
    <property type="match status" value="1"/>
</dbReference>
<dbReference type="AlphaFoldDB" id="A0A2C9WGM4"/>
<evidence type="ECO:0000313" key="1">
    <source>
        <dbReference type="EMBL" id="OAY59115.1"/>
    </source>
</evidence>